<feature type="compositionally biased region" description="Polar residues" evidence="1">
    <location>
        <begin position="354"/>
        <end position="364"/>
    </location>
</feature>
<reference evidence="2" key="1">
    <citation type="submission" date="2023-06" db="EMBL/GenBank/DDBJ databases">
        <title>Genome-scale phylogeny and comparative genomics of the fungal order Sordariales.</title>
        <authorList>
            <consortium name="Lawrence Berkeley National Laboratory"/>
            <person name="Hensen N."/>
            <person name="Bonometti L."/>
            <person name="Westerberg I."/>
            <person name="Brannstrom I.O."/>
            <person name="Guillou S."/>
            <person name="Cros-Aarteil S."/>
            <person name="Calhoun S."/>
            <person name="Haridas S."/>
            <person name="Kuo A."/>
            <person name="Mondo S."/>
            <person name="Pangilinan J."/>
            <person name="Riley R."/>
            <person name="Labutti K."/>
            <person name="Andreopoulos B."/>
            <person name="Lipzen A."/>
            <person name="Chen C."/>
            <person name="Yanf M."/>
            <person name="Daum C."/>
            <person name="Ng V."/>
            <person name="Clum A."/>
            <person name="Steindorff A."/>
            <person name="Ohm R."/>
            <person name="Martin F."/>
            <person name="Silar P."/>
            <person name="Natvig D."/>
            <person name="Lalanne C."/>
            <person name="Gautier V."/>
            <person name="Ament-Velasquez S.L."/>
            <person name="Kruys A."/>
            <person name="Hutchinson M.I."/>
            <person name="Powell A.J."/>
            <person name="Barry K."/>
            <person name="Miller A.N."/>
            <person name="Grigoriev I.V."/>
            <person name="Debuchy R."/>
            <person name="Gladieux P."/>
            <person name="Thoren M.H."/>
            <person name="Johannesson H."/>
        </authorList>
    </citation>
    <scope>NUCLEOTIDE SEQUENCE</scope>
    <source>
        <strain evidence="2">PSN4</strain>
    </source>
</reference>
<evidence type="ECO:0000256" key="1">
    <source>
        <dbReference type="SAM" id="MobiDB-lite"/>
    </source>
</evidence>
<sequence>MSNDESSRGSHSPISNERSSDTSSDSSLVSPVLDIRRRQVINRLMSEFSDLLDQAIGFRRRPSGSNDWSGGAHRACRSGRQNAHGQGSQGNRRQVRGGSAAGNSRGSGDGRGNGAEDAGAGGPSEAPQASNLKFACPYFQRDPRKHRKHRSCAGPGWTTVHRVKEHVYRQHKLPVFCTRCGTTFPQDAQLVAHSRLAQACDVSVFVTPDGFTEDQERSLRRKRKLAGSEESKWVAMYKILFPDDAEGDVPSPYYESTEGVTWEIQRAREFDSFERYLRRELPRVVRQRLEVAASEYAGPLESHLRAQLVEIVRDAQSGLFQLYRSTGTGPEPAVPATLHVPMLRRTPFDPDVAGQQNLHSTTSGDDLHDAGADNGGIGADSIAFFDFPAFYTPPAVDENYANPSTLTAAAGGDRQALSDSGYASYGVDFDGFGSLENWDCTEPVIGDPETSLLY</sequence>
<accession>A0AAJ0B8R1</accession>
<dbReference type="AlphaFoldDB" id="A0AAJ0B8R1"/>
<evidence type="ECO:0008006" key="4">
    <source>
        <dbReference type="Google" id="ProtNLM"/>
    </source>
</evidence>
<feature type="region of interest" description="Disordered" evidence="1">
    <location>
        <begin position="349"/>
        <end position="372"/>
    </location>
</feature>
<proteinExistence type="predicted"/>
<dbReference type="EMBL" id="MU839842">
    <property type="protein sequence ID" value="KAK1751461.1"/>
    <property type="molecule type" value="Genomic_DNA"/>
</dbReference>
<name>A0AAJ0B8R1_9PEZI</name>
<feature type="compositionally biased region" description="Low complexity" evidence="1">
    <location>
        <begin position="21"/>
        <end position="33"/>
    </location>
</feature>
<protein>
    <recommendedName>
        <fullName evidence="4">C2H2-type domain-containing protein</fullName>
    </recommendedName>
</protein>
<feature type="region of interest" description="Disordered" evidence="1">
    <location>
        <begin position="1"/>
        <end position="36"/>
    </location>
</feature>
<organism evidence="2 3">
    <name type="scientific">Echria macrotheca</name>
    <dbReference type="NCBI Taxonomy" id="438768"/>
    <lineage>
        <taxon>Eukaryota</taxon>
        <taxon>Fungi</taxon>
        <taxon>Dikarya</taxon>
        <taxon>Ascomycota</taxon>
        <taxon>Pezizomycotina</taxon>
        <taxon>Sordariomycetes</taxon>
        <taxon>Sordariomycetidae</taxon>
        <taxon>Sordariales</taxon>
        <taxon>Schizotheciaceae</taxon>
        <taxon>Echria</taxon>
    </lineage>
</organism>
<dbReference type="PANTHER" id="PTHR38166">
    <property type="entry name" value="C2H2-TYPE DOMAIN-CONTAINING PROTEIN-RELATED"/>
    <property type="match status" value="1"/>
</dbReference>
<feature type="region of interest" description="Disordered" evidence="1">
    <location>
        <begin position="59"/>
        <end position="129"/>
    </location>
</feature>
<gene>
    <name evidence="2" type="ORF">QBC47DRAFT_417369</name>
</gene>
<comment type="caution">
    <text evidence="2">The sequence shown here is derived from an EMBL/GenBank/DDBJ whole genome shotgun (WGS) entry which is preliminary data.</text>
</comment>
<evidence type="ECO:0000313" key="2">
    <source>
        <dbReference type="EMBL" id="KAK1751461.1"/>
    </source>
</evidence>
<dbReference type="Proteomes" id="UP001239445">
    <property type="component" value="Unassembled WGS sequence"/>
</dbReference>
<feature type="compositionally biased region" description="Polar residues" evidence="1">
    <location>
        <begin position="79"/>
        <end position="92"/>
    </location>
</feature>
<keyword evidence="3" id="KW-1185">Reference proteome</keyword>
<evidence type="ECO:0000313" key="3">
    <source>
        <dbReference type="Proteomes" id="UP001239445"/>
    </source>
</evidence>
<dbReference type="PANTHER" id="PTHR38166:SF1">
    <property type="entry name" value="C2H2-TYPE DOMAIN-CONTAINING PROTEIN"/>
    <property type="match status" value="1"/>
</dbReference>